<sequence length="76" mass="8507">MSLARIYTITLINPSFLQPSLNLNGAWNTRLLQSGGWLVNLRPYLKYLVEISLVAISTRNTKPSSASEAASRRENE</sequence>
<reference evidence="1 2" key="1">
    <citation type="submission" date="2021-06" db="EMBL/GenBank/DDBJ databases">
        <title>Caerostris extrusa draft genome.</title>
        <authorList>
            <person name="Kono N."/>
            <person name="Arakawa K."/>
        </authorList>
    </citation>
    <scope>NUCLEOTIDE SEQUENCE [LARGE SCALE GENOMIC DNA]</scope>
</reference>
<organism evidence="1 2">
    <name type="scientific">Caerostris extrusa</name>
    <name type="common">Bark spider</name>
    <name type="synonym">Caerostris bankana</name>
    <dbReference type="NCBI Taxonomy" id="172846"/>
    <lineage>
        <taxon>Eukaryota</taxon>
        <taxon>Metazoa</taxon>
        <taxon>Ecdysozoa</taxon>
        <taxon>Arthropoda</taxon>
        <taxon>Chelicerata</taxon>
        <taxon>Arachnida</taxon>
        <taxon>Araneae</taxon>
        <taxon>Araneomorphae</taxon>
        <taxon>Entelegynae</taxon>
        <taxon>Araneoidea</taxon>
        <taxon>Araneidae</taxon>
        <taxon>Caerostris</taxon>
    </lineage>
</organism>
<evidence type="ECO:0000313" key="2">
    <source>
        <dbReference type="Proteomes" id="UP001054945"/>
    </source>
</evidence>
<name>A0AAV4MBC0_CAEEX</name>
<evidence type="ECO:0000313" key="1">
    <source>
        <dbReference type="EMBL" id="GIX69319.1"/>
    </source>
</evidence>
<dbReference type="Proteomes" id="UP001054945">
    <property type="component" value="Unassembled WGS sequence"/>
</dbReference>
<keyword evidence="2" id="KW-1185">Reference proteome</keyword>
<gene>
    <name evidence="1" type="ORF">CEXT_506011</name>
</gene>
<protein>
    <submittedName>
        <fullName evidence="1">Uncharacterized protein</fullName>
    </submittedName>
</protein>
<dbReference type="AlphaFoldDB" id="A0AAV4MBC0"/>
<dbReference type="EMBL" id="BPLR01002039">
    <property type="protein sequence ID" value="GIX69319.1"/>
    <property type="molecule type" value="Genomic_DNA"/>
</dbReference>
<comment type="caution">
    <text evidence="1">The sequence shown here is derived from an EMBL/GenBank/DDBJ whole genome shotgun (WGS) entry which is preliminary data.</text>
</comment>
<accession>A0AAV4MBC0</accession>
<proteinExistence type="predicted"/>